<keyword evidence="2" id="KW-1185">Reference proteome</keyword>
<accession>I3Z0S8</accession>
<dbReference type="RefSeq" id="WP_014770863.1">
    <property type="nucleotide sequence ID" value="NC_018010.1"/>
</dbReference>
<protein>
    <recommendedName>
        <fullName evidence="3">TolB-like 6-blade propeller-like</fullName>
    </recommendedName>
</protein>
<dbReference type="EMBL" id="CP003281">
    <property type="protein sequence ID" value="AFL82846.1"/>
    <property type="molecule type" value="Genomic_DNA"/>
</dbReference>
<proteinExistence type="predicted"/>
<dbReference type="Pfam" id="PF15869">
    <property type="entry name" value="TolB_like"/>
    <property type="match status" value="1"/>
</dbReference>
<organism evidence="1 2">
    <name type="scientific">Belliella baltica (strain DSM 15883 / CIP 108006 / LMG 21964 / BA134)</name>
    <dbReference type="NCBI Taxonomy" id="866536"/>
    <lineage>
        <taxon>Bacteria</taxon>
        <taxon>Pseudomonadati</taxon>
        <taxon>Bacteroidota</taxon>
        <taxon>Cytophagia</taxon>
        <taxon>Cytophagales</taxon>
        <taxon>Cyclobacteriaceae</taxon>
        <taxon>Belliella</taxon>
    </lineage>
</organism>
<reference evidence="2" key="1">
    <citation type="submission" date="2012-06" db="EMBL/GenBank/DDBJ databases">
        <title>The complete genome of Belliella baltica DSM 15883.</title>
        <authorList>
            <person name="Lucas S."/>
            <person name="Copeland A."/>
            <person name="Lapidus A."/>
            <person name="Goodwin L."/>
            <person name="Pitluck S."/>
            <person name="Peters L."/>
            <person name="Mikhailova N."/>
            <person name="Davenport K."/>
            <person name="Kyrpides N."/>
            <person name="Mavromatis K."/>
            <person name="Pagani I."/>
            <person name="Ivanova N."/>
            <person name="Ovchinnikova G."/>
            <person name="Zeytun A."/>
            <person name="Detter J.C."/>
            <person name="Han C."/>
            <person name="Land M."/>
            <person name="Hauser L."/>
            <person name="Markowitz V."/>
            <person name="Cheng J.-F."/>
            <person name="Hugenholtz P."/>
            <person name="Woyke T."/>
            <person name="Wu D."/>
            <person name="Tindall B."/>
            <person name="Pomrenke H."/>
            <person name="Brambilla E."/>
            <person name="Klenk H.-P."/>
            <person name="Eisen J.A."/>
        </authorList>
    </citation>
    <scope>NUCLEOTIDE SEQUENCE [LARGE SCALE GENOMIC DNA]</scope>
    <source>
        <strain evidence="2">DSM 15883 / CIP 108006 / LMG 21964 / BA134</strain>
    </source>
</reference>
<dbReference type="OrthoDB" id="1050233at2"/>
<gene>
    <name evidence="1" type="ordered locus">Belba_0177</name>
</gene>
<evidence type="ECO:0000313" key="2">
    <source>
        <dbReference type="Proteomes" id="UP000006050"/>
    </source>
</evidence>
<name>I3Z0S8_BELBD</name>
<dbReference type="eggNOG" id="ENOG502ZA6N">
    <property type="taxonomic scope" value="Bacteria"/>
</dbReference>
<dbReference type="AlphaFoldDB" id="I3Z0S8"/>
<evidence type="ECO:0008006" key="3">
    <source>
        <dbReference type="Google" id="ProtNLM"/>
    </source>
</evidence>
<dbReference type="Proteomes" id="UP000006050">
    <property type="component" value="Chromosome"/>
</dbReference>
<dbReference type="KEGG" id="bbd:Belba_0177"/>
<evidence type="ECO:0000313" key="1">
    <source>
        <dbReference type="EMBL" id="AFL82846.1"/>
    </source>
</evidence>
<dbReference type="HOGENOM" id="CLU_820961_0_0_10"/>
<sequence>MMKQYYYKLIYFILLVLQISCQEKDPTKRFKISEAEMIDVSNKIIDLEIEQIIKRPHLEIQDDYLIVTDLSSLTDRGILLFNKNSLEFVSRTGILGEGPGEITRYGLLANSNKTNEFWMPDFSKLRIFNFKIDSAILDLDYKPSVSLPFNNENFLTRFEVISDSMAVGVALEVLDVNSARVRLGRYNLNTGKTSFFGYEHPKLKGQKTRGFFDYSHKNKMMALSYAFHDLITVFDQNGHLKFNILGEKEFDNENGKLGFFSQIKITQNYIIAAYRNKPRFRIDENKRPISNGSEILLFFNLDGELIKIYNVGFEIDYFSVDETNARIFISFLDRETPIGYFQYD</sequence>